<keyword evidence="1" id="KW-0677">Repeat</keyword>
<accession>A0A0F9Q9J0</accession>
<dbReference type="PROSITE" id="PS50005">
    <property type="entry name" value="TPR"/>
    <property type="match status" value="1"/>
</dbReference>
<dbReference type="Gene3D" id="1.25.40.10">
    <property type="entry name" value="Tetratricopeptide repeat domain"/>
    <property type="match status" value="1"/>
</dbReference>
<dbReference type="EMBL" id="LAZR01002155">
    <property type="protein sequence ID" value="KKN33732.1"/>
    <property type="molecule type" value="Genomic_DNA"/>
</dbReference>
<keyword evidence="2" id="KW-0802">TPR repeat</keyword>
<evidence type="ECO:0000313" key="3">
    <source>
        <dbReference type="EMBL" id="KKN33732.1"/>
    </source>
</evidence>
<dbReference type="AlphaFoldDB" id="A0A0F9Q9J0"/>
<reference evidence="3" key="1">
    <citation type="journal article" date="2015" name="Nature">
        <title>Complex archaea that bridge the gap between prokaryotes and eukaryotes.</title>
        <authorList>
            <person name="Spang A."/>
            <person name="Saw J.H."/>
            <person name="Jorgensen S.L."/>
            <person name="Zaremba-Niedzwiedzka K."/>
            <person name="Martijn J."/>
            <person name="Lind A.E."/>
            <person name="van Eijk R."/>
            <person name="Schleper C."/>
            <person name="Guy L."/>
            <person name="Ettema T.J."/>
        </authorList>
    </citation>
    <scope>NUCLEOTIDE SEQUENCE</scope>
</reference>
<dbReference type="InterPro" id="IPR013105">
    <property type="entry name" value="TPR_2"/>
</dbReference>
<dbReference type="InterPro" id="IPR019734">
    <property type="entry name" value="TPR_rpt"/>
</dbReference>
<dbReference type="InterPro" id="IPR011990">
    <property type="entry name" value="TPR-like_helical_dom_sf"/>
</dbReference>
<comment type="caution">
    <text evidence="3">The sequence shown here is derived from an EMBL/GenBank/DDBJ whole genome shotgun (WGS) entry which is preliminary data.</text>
</comment>
<gene>
    <name evidence="3" type="ORF">LCGC14_0800830</name>
</gene>
<dbReference type="SUPFAM" id="SSF48452">
    <property type="entry name" value="TPR-like"/>
    <property type="match status" value="1"/>
</dbReference>
<evidence type="ECO:0000256" key="1">
    <source>
        <dbReference type="ARBA" id="ARBA00022737"/>
    </source>
</evidence>
<proteinExistence type="predicted"/>
<protein>
    <submittedName>
        <fullName evidence="3">Uncharacterized protein</fullName>
    </submittedName>
</protein>
<organism evidence="3">
    <name type="scientific">marine sediment metagenome</name>
    <dbReference type="NCBI Taxonomy" id="412755"/>
    <lineage>
        <taxon>unclassified sequences</taxon>
        <taxon>metagenomes</taxon>
        <taxon>ecological metagenomes</taxon>
    </lineage>
</organism>
<sequence>MGILEYEVHNYKKAIAHYKRVLETVDPVYSHKNLFNDLAESCYLDKQYGESLKWAKEQLKHIPDQYESLFFSGVGYYKQGKYDVAAKFLEQALNINEVDKGLYSLNDLRIRKRLYKIYLKAGEHKKMLKVIKEILAEEPDNKKSKDLYR</sequence>
<dbReference type="Pfam" id="PF07719">
    <property type="entry name" value="TPR_2"/>
    <property type="match status" value="1"/>
</dbReference>
<evidence type="ECO:0000256" key="2">
    <source>
        <dbReference type="ARBA" id="ARBA00022803"/>
    </source>
</evidence>
<dbReference type="SMART" id="SM00028">
    <property type="entry name" value="TPR"/>
    <property type="match status" value="3"/>
</dbReference>
<name>A0A0F9Q9J0_9ZZZZ</name>